<dbReference type="Pfam" id="PF13197">
    <property type="entry name" value="DUF4013"/>
    <property type="match status" value="1"/>
</dbReference>
<evidence type="ECO:0000313" key="2">
    <source>
        <dbReference type="EMBL" id="MBV0903238.1"/>
    </source>
</evidence>
<feature type="transmembrane region" description="Helical" evidence="1">
    <location>
        <begin position="66"/>
        <end position="96"/>
    </location>
</feature>
<evidence type="ECO:0000313" key="3">
    <source>
        <dbReference type="Proteomes" id="UP001166304"/>
    </source>
</evidence>
<organism evidence="2 3">
    <name type="scientific">Haloarcula salina</name>
    <dbReference type="NCBI Taxonomy" id="1429914"/>
    <lineage>
        <taxon>Archaea</taxon>
        <taxon>Methanobacteriati</taxon>
        <taxon>Methanobacteriota</taxon>
        <taxon>Stenosarchaea group</taxon>
        <taxon>Halobacteria</taxon>
        <taxon>Halobacteriales</taxon>
        <taxon>Haloarculaceae</taxon>
        <taxon>Haloarcula</taxon>
    </lineage>
</organism>
<dbReference type="Proteomes" id="UP001166304">
    <property type="component" value="Unassembled WGS sequence"/>
</dbReference>
<feature type="transmembrane region" description="Helical" evidence="1">
    <location>
        <begin position="195"/>
        <end position="217"/>
    </location>
</feature>
<keyword evidence="1" id="KW-1133">Transmembrane helix</keyword>
<keyword evidence="1" id="KW-0812">Transmembrane</keyword>
<dbReference type="EMBL" id="JAHQXE010000005">
    <property type="protein sequence ID" value="MBV0903238.1"/>
    <property type="molecule type" value="Genomic_DNA"/>
</dbReference>
<proteinExistence type="predicted"/>
<feature type="transmembrane region" description="Helical" evidence="1">
    <location>
        <begin position="170"/>
        <end position="189"/>
    </location>
</feature>
<name>A0AA41G2P0_9EURY</name>
<dbReference type="InterPro" id="IPR025098">
    <property type="entry name" value="DUF4013"/>
</dbReference>
<keyword evidence="1" id="KW-0472">Membrane</keyword>
<feature type="transmembrane region" description="Helical" evidence="1">
    <location>
        <begin position="116"/>
        <end position="149"/>
    </location>
</feature>
<sequence>MLEEAIRYPWSGEKNVETLLVGALLSALGVFFVPALLVYGYLISVIREVDAGNDESPPEFEEWTDLLVEGFVGFLIGVVYAVVPLAVLGLAVASLVLPVTVVSSPGGEPPASDIAIGGLLLALLVILVTVVIVVAAAYLLPAAIAAYAVTGRAGAAFSPGTLREIGGSRTYAVAWLVAVVIAVVAQAVAGVVAATVIGVLLLPVISFYGSVAGAYAIGTAAADVPALAGDRESASGGPTR</sequence>
<comment type="caution">
    <text evidence="2">The sequence shown here is derived from an EMBL/GenBank/DDBJ whole genome shotgun (WGS) entry which is preliminary data.</text>
</comment>
<protein>
    <submittedName>
        <fullName evidence="2">DUF4013 domain-containing protein</fullName>
    </submittedName>
</protein>
<feature type="transmembrane region" description="Helical" evidence="1">
    <location>
        <begin position="20"/>
        <end position="45"/>
    </location>
</feature>
<dbReference type="AlphaFoldDB" id="A0AA41G2P0"/>
<gene>
    <name evidence="2" type="ORF">KTS37_15720</name>
</gene>
<reference evidence="2" key="1">
    <citation type="submission" date="2021-06" db="EMBL/GenBank/DDBJ databases">
        <title>New haloarchaea isolates fom saline soil.</title>
        <authorList>
            <person name="Duran-Viseras A."/>
            <person name="Sanchez-Porro C.S."/>
            <person name="Ventosa A."/>
        </authorList>
    </citation>
    <scope>NUCLEOTIDE SEQUENCE</scope>
    <source>
        <strain evidence="2">JCM 18369</strain>
    </source>
</reference>
<accession>A0AA41G2P0</accession>
<keyword evidence="3" id="KW-1185">Reference proteome</keyword>
<dbReference type="RefSeq" id="WP_162413983.1">
    <property type="nucleotide sequence ID" value="NZ_JAHQXE010000005.1"/>
</dbReference>
<evidence type="ECO:0000256" key="1">
    <source>
        <dbReference type="SAM" id="Phobius"/>
    </source>
</evidence>